<comment type="caution">
    <text evidence="1">The sequence shown here is derived from an EMBL/GenBank/DDBJ whole genome shotgun (WGS) entry which is preliminary data.</text>
</comment>
<dbReference type="Gene3D" id="3.30.1330.40">
    <property type="entry name" value="RutC-like"/>
    <property type="match status" value="1"/>
</dbReference>
<dbReference type="EMBL" id="BOMN01000101">
    <property type="protein sequence ID" value="GIE24037.1"/>
    <property type="molecule type" value="Genomic_DNA"/>
</dbReference>
<proteinExistence type="predicted"/>
<name>A0ABQ4A108_9ACTN</name>
<dbReference type="InterPro" id="IPR035959">
    <property type="entry name" value="RutC-like_sf"/>
</dbReference>
<accession>A0ABQ4A108</accession>
<dbReference type="Proteomes" id="UP000603200">
    <property type="component" value="Unassembled WGS sequence"/>
</dbReference>
<evidence type="ECO:0000313" key="2">
    <source>
        <dbReference type="Proteomes" id="UP000603200"/>
    </source>
</evidence>
<protein>
    <submittedName>
        <fullName evidence="1">Reactive intermediate/imine deaminase</fullName>
    </submittedName>
</protein>
<organism evidence="1 2">
    <name type="scientific">Winogradskya humida</name>
    <dbReference type="NCBI Taxonomy" id="113566"/>
    <lineage>
        <taxon>Bacteria</taxon>
        <taxon>Bacillati</taxon>
        <taxon>Actinomycetota</taxon>
        <taxon>Actinomycetes</taxon>
        <taxon>Micromonosporales</taxon>
        <taxon>Micromonosporaceae</taxon>
        <taxon>Winogradskya</taxon>
    </lineage>
</organism>
<sequence>MTHEVVRAEGLPRPNGHYSPVVKVGNLLFLAAQTGIDQTTGTVPEGGFEPECRQAFTNIDTILRACGSGLPGVVRAVVLYTDPADLPVINAVFADTFPTDPPARTAAVVGLAGGRRISIEITAVVPSGTAV</sequence>
<keyword evidence="2" id="KW-1185">Reference proteome</keyword>
<dbReference type="CDD" id="cd00448">
    <property type="entry name" value="YjgF_YER057c_UK114_family"/>
    <property type="match status" value="1"/>
</dbReference>
<gene>
    <name evidence="1" type="ORF">Ahu01nite_071390</name>
</gene>
<reference evidence="1 2" key="1">
    <citation type="submission" date="2021-01" db="EMBL/GenBank/DDBJ databases">
        <title>Whole genome shotgun sequence of Actinoplanes humidus NBRC 14915.</title>
        <authorList>
            <person name="Komaki H."/>
            <person name="Tamura T."/>
        </authorList>
    </citation>
    <scope>NUCLEOTIDE SEQUENCE [LARGE SCALE GENOMIC DNA]</scope>
    <source>
        <strain evidence="1 2">NBRC 14915</strain>
    </source>
</reference>
<evidence type="ECO:0000313" key="1">
    <source>
        <dbReference type="EMBL" id="GIE24037.1"/>
    </source>
</evidence>
<dbReference type="RefSeq" id="WP_203841071.1">
    <property type="nucleotide sequence ID" value="NZ_BAAATV010000003.1"/>
</dbReference>
<dbReference type="PANTHER" id="PTHR11803:SF39">
    <property type="entry name" value="2-IMINOBUTANOATE_2-IMINOPROPANOATE DEAMINASE"/>
    <property type="match status" value="1"/>
</dbReference>
<dbReference type="InterPro" id="IPR006175">
    <property type="entry name" value="YjgF/YER057c/UK114"/>
</dbReference>
<dbReference type="Pfam" id="PF01042">
    <property type="entry name" value="Ribonuc_L-PSP"/>
    <property type="match status" value="1"/>
</dbReference>
<dbReference type="PANTHER" id="PTHR11803">
    <property type="entry name" value="2-IMINOBUTANOATE/2-IMINOPROPANOATE DEAMINASE RIDA"/>
    <property type="match status" value="1"/>
</dbReference>
<dbReference type="SUPFAM" id="SSF55298">
    <property type="entry name" value="YjgF-like"/>
    <property type="match status" value="1"/>
</dbReference>